<dbReference type="EMBL" id="JAAVJL010000001">
    <property type="protein sequence ID" value="NMF58264.1"/>
    <property type="molecule type" value="Genomic_DNA"/>
</dbReference>
<dbReference type="InterPro" id="IPR036034">
    <property type="entry name" value="PDZ_sf"/>
</dbReference>
<gene>
    <name evidence="6" type="ORF">HC246_09580</name>
</gene>
<dbReference type="SUPFAM" id="SSF50494">
    <property type="entry name" value="Trypsin-like serine proteases"/>
    <property type="match status" value="1"/>
</dbReference>
<dbReference type="PANTHER" id="PTHR22939">
    <property type="entry name" value="SERINE PROTEASE FAMILY S1C HTRA-RELATED"/>
    <property type="match status" value="1"/>
</dbReference>
<dbReference type="InterPro" id="IPR009003">
    <property type="entry name" value="Peptidase_S1_PA"/>
</dbReference>
<dbReference type="PRINTS" id="PR00834">
    <property type="entry name" value="PROTEASES2C"/>
</dbReference>
<evidence type="ECO:0000256" key="2">
    <source>
        <dbReference type="ARBA" id="ARBA00022670"/>
    </source>
</evidence>
<evidence type="ECO:0000259" key="5">
    <source>
        <dbReference type="PROSITE" id="PS50106"/>
    </source>
</evidence>
<dbReference type="InterPro" id="IPR001478">
    <property type="entry name" value="PDZ"/>
</dbReference>
<comment type="similarity">
    <text evidence="1">Belongs to the peptidase S1C family.</text>
</comment>
<dbReference type="Proteomes" id="UP000738376">
    <property type="component" value="Unassembled WGS sequence"/>
</dbReference>
<dbReference type="SUPFAM" id="SSF50156">
    <property type="entry name" value="PDZ domain-like"/>
    <property type="match status" value="1"/>
</dbReference>
<dbReference type="Pfam" id="PF13180">
    <property type="entry name" value="PDZ_2"/>
    <property type="match status" value="1"/>
</dbReference>
<dbReference type="InterPro" id="IPR048172">
    <property type="entry name" value="HhoA_HhoB_HtrA-like"/>
</dbReference>
<evidence type="ECO:0000313" key="6">
    <source>
        <dbReference type="EMBL" id="NMF58264.1"/>
    </source>
</evidence>
<proteinExistence type="inferred from homology"/>
<organism evidence="6 7">
    <name type="scientific">Pseudanabaena yagii GIHE-NHR1</name>
    <dbReference type="NCBI Taxonomy" id="2722753"/>
    <lineage>
        <taxon>Bacteria</taxon>
        <taxon>Bacillati</taxon>
        <taxon>Cyanobacteriota</taxon>
        <taxon>Cyanophyceae</taxon>
        <taxon>Pseudanabaenales</taxon>
        <taxon>Pseudanabaenaceae</taxon>
        <taxon>Pseudanabaena</taxon>
        <taxon>Pseudanabaena yagii</taxon>
    </lineage>
</organism>
<dbReference type="SMART" id="SM00228">
    <property type="entry name" value="PDZ"/>
    <property type="match status" value="1"/>
</dbReference>
<protein>
    <submittedName>
        <fullName evidence="6">PDZ domain-containing protein</fullName>
    </submittedName>
</protein>
<keyword evidence="4" id="KW-1133">Transmembrane helix</keyword>
<evidence type="ECO:0000256" key="3">
    <source>
        <dbReference type="ARBA" id="ARBA00022801"/>
    </source>
</evidence>
<dbReference type="PANTHER" id="PTHR22939:SF129">
    <property type="entry name" value="SERINE PROTEASE HTRA2, MITOCHONDRIAL"/>
    <property type="match status" value="1"/>
</dbReference>
<keyword evidence="7" id="KW-1185">Reference proteome</keyword>
<comment type="caution">
    <text evidence="6">The sequence shown here is derived from an EMBL/GenBank/DDBJ whole genome shotgun (WGS) entry which is preliminary data.</text>
</comment>
<keyword evidence="4" id="KW-0472">Membrane</keyword>
<evidence type="ECO:0000256" key="1">
    <source>
        <dbReference type="ARBA" id="ARBA00010541"/>
    </source>
</evidence>
<evidence type="ECO:0000256" key="4">
    <source>
        <dbReference type="SAM" id="Phobius"/>
    </source>
</evidence>
<dbReference type="Pfam" id="PF13365">
    <property type="entry name" value="Trypsin_2"/>
    <property type="match status" value="1"/>
</dbReference>
<dbReference type="InterPro" id="IPR001940">
    <property type="entry name" value="Peptidase_S1C"/>
</dbReference>
<feature type="domain" description="PDZ" evidence="5">
    <location>
        <begin position="288"/>
        <end position="383"/>
    </location>
</feature>
<accession>A0ABX1LQ73</accession>
<keyword evidence="4" id="KW-0812">Transmembrane</keyword>
<keyword evidence="2" id="KW-0645">Protease</keyword>
<sequence length="400" mass="42139">MYQKIQELPMKIQYRKLQKPVLYSAIFLMGASVAIGGKQLLTQNKAIAQGVSPVVAENMSSGKLVIASDANFITETVKKDGGAVVRIDSSRTVVREIPDIFNDPFSNQFADPDNQRKEVVQGTGSGFIFNANGEILTNAHVVSGADKVTVTLKDGRSFNGKVLGADKVTDVAVVKIDAPDLPVVSLGDSDRLQAGEWAIAIGNPLGLDNTVTVGIVSATGRSSSQVGIPDQQVRFIQTDAAINPGNSGGPLLNQRGEVIGMNTAIIKGTQGLGFAIPINKAKSIAQQLISQGKVDHPYLGVQMVGLTPDVKQKLPARLKVNSDRGVLIVAVQNNSPAANAGLKAGDVVTKLNNTEVTKPENLQQVVQDSSVGSNLQLEVNRSGQPIKVTVQVGTLPNRAG</sequence>
<dbReference type="Gene3D" id="2.40.10.120">
    <property type="match status" value="1"/>
</dbReference>
<name>A0ABX1LQ73_9CYAN</name>
<dbReference type="PROSITE" id="PS50106">
    <property type="entry name" value="PDZ"/>
    <property type="match status" value="1"/>
</dbReference>
<reference evidence="6 7" key="1">
    <citation type="submission" date="2020-03" db="EMBL/GenBank/DDBJ databases">
        <title>Draft Genome Sequence of 2-Methylisoborneol Producing Pseudanabaena yagii Strain GIHE-NHR1 Isolated from North Han River in South Korea.</title>
        <authorList>
            <person name="Jeong J."/>
        </authorList>
    </citation>
    <scope>NUCLEOTIDE SEQUENCE [LARGE SCALE GENOMIC DNA]</scope>
    <source>
        <strain evidence="6 7">GIHE-NHR1</strain>
    </source>
</reference>
<dbReference type="Gene3D" id="2.30.42.10">
    <property type="match status" value="1"/>
</dbReference>
<feature type="transmembrane region" description="Helical" evidence="4">
    <location>
        <begin position="21"/>
        <end position="41"/>
    </location>
</feature>
<keyword evidence="3" id="KW-0378">Hydrolase</keyword>
<evidence type="ECO:0000313" key="7">
    <source>
        <dbReference type="Proteomes" id="UP000738376"/>
    </source>
</evidence>
<dbReference type="NCBIfam" id="NF041521">
    <property type="entry name" value="HhoA_HhoB_HtrA"/>
    <property type="match status" value="1"/>
</dbReference>